<comment type="caution">
    <text evidence="1">The sequence shown here is derived from an EMBL/GenBank/DDBJ whole genome shotgun (WGS) entry which is preliminary data.</text>
</comment>
<evidence type="ECO:0008006" key="2">
    <source>
        <dbReference type="Google" id="ProtNLM"/>
    </source>
</evidence>
<proteinExistence type="predicted"/>
<protein>
    <recommendedName>
        <fullName evidence="2">Gram-negative bacterial tonB protein</fullName>
    </recommendedName>
</protein>
<accession>A0A1J5QCP1</accession>
<dbReference type="Gene3D" id="3.30.1150.10">
    <property type="match status" value="1"/>
</dbReference>
<name>A0A1J5QCP1_9ZZZZ</name>
<dbReference type="SUPFAM" id="SSF74653">
    <property type="entry name" value="TolA/TonB C-terminal domain"/>
    <property type="match status" value="1"/>
</dbReference>
<dbReference type="EMBL" id="MLJW01000958">
    <property type="protein sequence ID" value="OIQ81184.1"/>
    <property type="molecule type" value="Genomic_DNA"/>
</dbReference>
<dbReference type="AlphaFoldDB" id="A0A1J5QCP1"/>
<reference evidence="1" key="1">
    <citation type="submission" date="2016-10" db="EMBL/GenBank/DDBJ databases">
        <title>Sequence of Gallionella enrichment culture.</title>
        <authorList>
            <person name="Poehlein A."/>
            <person name="Muehling M."/>
            <person name="Daniel R."/>
        </authorList>
    </citation>
    <scope>NUCLEOTIDE SEQUENCE</scope>
</reference>
<gene>
    <name evidence="1" type="ORF">GALL_370540</name>
</gene>
<organism evidence="1">
    <name type="scientific">mine drainage metagenome</name>
    <dbReference type="NCBI Taxonomy" id="410659"/>
    <lineage>
        <taxon>unclassified sequences</taxon>
        <taxon>metagenomes</taxon>
        <taxon>ecological metagenomes</taxon>
    </lineage>
</organism>
<evidence type="ECO:0000313" key="1">
    <source>
        <dbReference type="EMBL" id="OIQ81184.1"/>
    </source>
</evidence>
<sequence>MKKNVLALHLAITLAFASPAYCDDFSIDNGLNFSIPQSKSGASLVIDRTTDQPAIAAYLDEIEKKVQSCIVGKQFPPDSLGEKMRGIFKATITLRKDGRMEDVQILPAPETDTHGRYDAFRDAVARTVRNEQPFPQFPPGAFSGYDLVTFEVDLEFTRDPPGAARAGRQH</sequence>